<sequence length="113" mass="12803">MDIFHGRHGVAGGPAAVDPVVGHDDQCRDDADHPGHHQNFDQRETPAGSPVVPHRYSPPGSPFRKPCPYRSILNVTSFILKVNSFHGKKLKKNRKMRLFFFFRPEKVVSMRIS</sequence>
<feature type="region of interest" description="Disordered" evidence="1">
    <location>
        <begin position="1"/>
        <end position="63"/>
    </location>
</feature>
<dbReference type="AlphaFoldDB" id="A0A645F6L0"/>
<gene>
    <name evidence="2" type="ORF">SDC9_157298</name>
</gene>
<evidence type="ECO:0000313" key="2">
    <source>
        <dbReference type="EMBL" id="MPN10005.1"/>
    </source>
</evidence>
<name>A0A645F6L0_9ZZZZ</name>
<evidence type="ECO:0000256" key="1">
    <source>
        <dbReference type="SAM" id="MobiDB-lite"/>
    </source>
</evidence>
<comment type="caution">
    <text evidence="2">The sequence shown here is derived from an EMBL/GenBank/DDBJ whole genome shotgun (WGS) entry which is preliminary data.</text>
</comment>
<organism evidence="2">
    <name type="scientific">bioreactor metagenome</name>
    <dbReference type="NCBI Taxonomy" id="1076179"/>
    <lineage>
        <taxon>unclassified sequences</taxon>
        <taxon>metagenomes</taxon>
        <taxon>ecological metagenomes</taxon>
    </lineage>
</organism>
<protein>
    <submittedName>
        <fullName evidence="2">Uncharacterized protein</fullName>
    </submittedName>
</protein>
<proteinExistence type="predicted"/>
<reference evidence="2" key="1">
    <citation type="submission" date="2019-08" db="EMBL/GenBank/DDBJ databases">
        <authorList>
            <person name="Kucharzyk K."/>
            <person name="Murdoch R.W."/>
            <person name="Higgins S."/>
            <person name="Loffler F."/>
        </authorList>
    </citation>
    <scope>NUCLEOTIDE SEQUENCE</scope>
</reference>
<dbReference type="EMBL" id="VSSQ01056153">
    <property type="protein sequence ID" value="MPN10005.1"/>
    <property type="molecule type" value="Genomic_DNA"/>
</dbReference>
<feature type="compositionally biased region" description="Basic and acidic residues" evidence="1">
    <location>
        <begin position="21"/>
        <end position="44"/>
    </location>
</feature>
<accession>A0A645F6L0</accession>